<feature type="compositionally biased region" description="Acidic residues" evidence="1">
    <location>
        <begin position="16"/>
        <end position="28"/>
    </location>
</feature>
<reference evidence="2 3" key="1">
    <citation type="submission" date="2019-10" db="EMBL/GenBank/DDBJ databases">
        <title>Assembly and Annotation for the nematode Trichostrongylus colubriformis.</title>
        <authorList>
            <person name="Martin J."/>
        </authorList>
    </citation>
    <scope>NUCLEOTIDE SEQUENCE [LARGE SCALE GENOMIC DNA]</scope>
    <source>
        <strain evidence="2">G859</strain>
        <tissue evidence="2">Whole worm</tissue>
    </source>
</reference>
<feature type="non-terminal residue" evidence="2">
    <location>
        <position position="1"/>
    </location>
</feature>
<name>A0AAN8IKB8_TRICO</name>
<proteinExistence type="predicted"/>
<evidence type="ECO:0000313" key="3">
    <source>
        <dbReference type="Proteomes" id="UP001331761"/>
    </source>
</evidence>
<protein>
    <submittedName>
        <fullName evidence="2">Uncharacterized protein</fullName>
    </submittedName>
</protein>
<comment type="caution">
    <text evidence="2">The sequence shown here is derived from an EMBL/GenBank/DDBJ whole genome shotgun (WGS) entry which is preliminary data.</text>
</comment>
<evidence type="ECO:0000313" key="2">
    <source>
        <dbReference type="EMBL" id="KAK5972512.1"/>
    </source>
</evidence>
<evidence type="ECO:0000256" key="1">
    <source>
        <dbReference type="SAM" id="MobiDB-lite"/>
    </source>
</evidence>
<dbReference type="Proteomes" id="UP001331761">
    <property type="component" value="Unassembled WGS sequence"/>
</dbReference>
<sequence>IPANAEPGTGPNVDLFPEEISMDTSVEDASERSHEPKKPRRPSSQGSDYLIVNMSVDNSLSGTSSPAPATKPSRPYPLRAQTALQLRHAVSADASGRSNRATPRMDVEGLWSGPG</sequence>
<organism evidence="2 3">
    <name type="scientific">Trichostrongylus colubriformis</name>
    <name type="common">Black scour worm</name>
    <dbReference type="NCBI Taxonomy" id="6319"/>
    <lineage>
        <taxon>Eukaryota</taxon>
        <taxon>Metazoa</taxon>
        <taxon>Ecdysozoa</taxon>
        <taxon>Nematoda</taxon>
        <taxon>Chromadorea</taxon>
        <taxon>Rhabditida</taxon>
        <taxon>Rhabditina</taxon>
        <taxon>Rhabditomorpha</taxon>
        <taxon>Strongyloidea</taxon>
        <taxon>Trichostrongylidae</taxon>
        <taxon>Trichostrongylus</taxon>
    </lineage>
</organism>
<feature type="region of interest" description="Disordered" evidence="1">
    <location>
        <begin position="1"/>
        <end position="115"/>
    </location>
</feature>
<keyword evidence="3" id="KW-1185">Reference proteome</keyword>
<accession>A0AAN8IKB8</accession>
<feature type="compositionally biased region" description="Polar residues" evidence="1">
    <location>
        <begin position="55"/>
        <end position="67"/>
    </location>
</feature>
<dbReference type="EMBL" id="WIXE01016583">
    <property type="protein sequence ID" value="KAK5972512.1"/>
    <property type="molecule type" value="Genomic_DNA"/>
</dbReference>
<dbReference type="AlphaFoldDB" id="A0AAN8IKB8"/>
<gene>
    <name evidence="2" type="ORF">GCK32_009510</name>
</gene>